<sequence>MDAGRSSPCAGALRHDDAVDTEVLVDVWQRLLADPRKSWVLFEHGTCVVLTAPDGELAEQATEILKKFGPVHAGSSAGDFGVTGLKDVEGWIVTGHHNDVLTYVGPDEPHDQSEIAVGLFGRSKRHRDGTELSILHVEDKRASADLA</sequence>
<evidence type="ECO:0000313" key="2">
    <source>
        <dbReference type="Proteomes" id="UP001596183"/>
    </source>
</evidence>
<dbReference type="Proteomes" id="UP001596183">
    <property type="component" value="Unassembled WGS sequence"/>
</dbReference>
<proteinExistence type="predicted"/>
<comment type="caution">
    <text evidence="1">The sequence shown here is derived from an EMBL/GenBank/DDBJ whole genome shotgun (WGS) entry which is preliminary data.</text>
</comment>
<organism evidence="1 2">
    <name type="scientific">Streptomyces incanus</name>
    <dbReference type="NCBI Taxonomy" id="887453"/>
    <lineage>
        <taxon>Bacteria</taxon>
        <taxon>Bacillati</taxon>
        <taxon>Actinomycetota</taxon>
        <taxon>Actinomycetes</taxon>
        <taxon>Kitasatosporales</taxon>
        <taxon>Streptomycetaceae</taxon>
        <taxon>Streptomyces</taxon>
    </lineage>
</organism>
<name>A0ABW0Y0D1_9ACTN</name>
<gene>
    <name evidence="1" type="ORF">ACFP2V_30035</name>
</gene>
<evidence type="ECO:0000313" key="1">
    <source>
        <dbReference type="EMBL" id="MFC5674161.1"/>
    </source>
</evidence>
<accession>A0ABW0Y0D1</accession>
<reference evidence="2" key="1">
    <citation type="journal article" date="2019" name="Int. J. Syst. Evol. Microbiol.">
        <title>The Global Catalogue of Microorganisms (GCM) 10K type strain sequencing project: providing services to taxonomists for standard genome sequencing and annotation.</title>
        <authorList>
            <consortium name="The Broad Institute Genomics Platform"/>
            <consortium name="The Broad Institute Genome Sequencing Center for Infectious Disease"/>
            <person name="Wu L."/>
            <person name="Ma J."/>
        </authorList>
    </citation>
    <scope>NUCLEOTIDE SEQUENCE [LARGE SCALE GENOMIC DNA]</scope>
    <source>
        <strain evidence="2">JCM 13852</strain>
    </source>
</reference>
<dbReference type="EMBL" id="JBHSPC010000101">
    <property type="protein sequence ID" value="MFC5674161.1"/>
    <property type="molecule type" value="Genomic_DNA"/>
</dbReference>
<protein>
    <submittedName>
        <fullName evidence="1">Uncharacterized protein</fullName>
    </submittedName>
</protein>
<dbReference type="RefSeq" id="WP_381218473.1">
    <property type="nucleotide sequence ID" value="NZ_JBHSPC010000101.1"/>
</dbReference>
<keyword evidence="2" id="KW-1185">Reference proteome</keyword>